<name>A0AAQ3K386_9LILI</name>
<evidence type="ECO:0000313" key="1">
    <source>
        <dbReference type="EMBL" id="WOK99947.1"/>
    </source>
</evidence>
<protein>
    <submittedName>
        <fullName evidence="1">Uncharacterized protein</fullName>
    </submittedName>
</protein>
<dbReference type="AlphaFoldDB" id="A0AAQ3K386"/>
<dbReference type="Proteomes" id="UP001327560">
    <property type="component" value="Chromosome 3"/>
</dbReference>
<keyword evidence="2" id="KW-1185">Reference proteome</keyword>
<sequence>MRVKIEFSLKYSTVLSHPVDCFHPNYAKCDSIHSLPELPPPAIADSVLLPD</sequence>
<gene>
    <name evidence="1" type="ORF">Cni_G08659</name>
</gene>
<evidence type="ECO:0000313" key="2">
    <source>
        <dbReference type="Proteomes" id="UP001327560"/>
    </source>
</evidence>
<organism evidence="1 2">
    <name type="scientific">Canna indica</name>
    <name type="common">Indian-shot</name>
    <dbReference type="NCBI Taxonomy" id="4628"/>
    <lineage>
        <taxon>Eukaryota</taxon>
        <taxon>Viridiplantae</taxon>
        <taxon>Streptophyta</taxon>
        <taxon>Embryophyta</taxon>
        <taxon>Tracheophyta</taxon>
        <taxon>Spermatophyta</taxon>
        <taxon>Magnoliopsida</taxon>
        <taxon>Liliopsida</taxon>
        <taxon>Zingiberales</taxon>
        <taxon>Cannaceae</taxon>
        <taxon>Canna</taxon>
    </lineage>
</organism>
<dbReference type="EMBL" id="CP136892">
    <property type="protein sequence ID" value="WOK99947.1"/>
    <property type="molecule type" value="Genomic_DNA"/>
</dbReference>
<accession>A0AAQ3K386</accession>
<reference evidence="1 2" key="1">
    <citation type="submission" date="2023-10" db="EMBL/GenBank/DDBJ databases">
        <title>Chromosome-scale genome assembly provides insights into flower coloration mechanisms of Canna indica.</title>
        <authorList>
            <person name="Li C."/>
        </authorList>
    </citation>
    <scope>NUCLEOTIDE SEQUENCE [LARGE SCALE GENOMIC DNA]</scope>
    <source>
        <tissue evidence="1">Flower</tissue>
    </source>
</reference>
<proteinExistence type="predicted"/>